<evidence type="ECO:0000256" key="1">
    <source>
        <dbReference type="SAM" id="Phobius"/>
    </source>
</evidence>
<keyword evidence="1" id="KW-1133">Transmembrane helix</keyword>
<dbReference type="AlphaFoldDB" id="A0A177NIK5"/>
<keyword evidence="1" id="KW-0472">Membrane</keyword>
<feature type="transmembrane region" description="Helical" evidence="1">
    <location>
        <begin position="48"/>
        <end position="66"/>
    </location>
</feature>
<dbReference type="Proteomes" id="UP000077628">
    <property type="component" value="Unassembled WGS sequence"/>
</dbReference>
<comment type="caution">
    <text evidence="2">The sequence shown here is derived from an EMBL/GenBank/DDBJ whole genome shotgun (WGS) entry which is preliminary data.</text>
</comment>
<sequence length="70" mass="7941">MPKSTHFWTMIFFGMAFIVAQFAESAIAKTGDSAALRMSNLLDYDHPFTAVAVSALIAGVYWLYWLRHRV</sequence>
<evidence type="ECO:0000313" key="3">
    <source>
        <dbReference type="Proteomes" id="UP000077628"/>
    </source>
</evidence>
<keyword evidence="3" id="KW-1185">Reference proteome</keyword>
<reference evidence="3" key="1">
    <citation type="submission" date="2016-03" db="EMBL/GenBank/DDBJ databases">
        <authorList>
            <person name="Heylen K."/>
            <person name="De Vos P."/>
            <person name="Vekeman B."/>
        </authorList>
    </citation>
    <scope>NUCLEOTIDE SEQUENCE [LARGE SCALE GENOMIC DNA]</scope>
    <source>
        <strain evidence="3">R-45383</strain>
    </source>
</reference>
<organism evidence="2 3">
    <name type="scientific">Methylomonas koyamae</name>
    <dbReference type="NCBI Taxonomy" id="702114"/>
    <lineage>
        <taxon>Bacteria</taxon>
        <taxon>Pseudomonadati</taxon>
        <taxon>Pseudomonadota</taxon>
        <taxon>Gammaproteobacteria</taxon>
        <taxon>Methylococcales</taxon>
        <taxon>Methylococcaceae</taxon>
        <taxon>Methylomonas</taxon>
    </lineage>
</organism>
<feature type="transmembrane region" description="Helical" evidence="1">
    <location>
        <begin position="7"/>
        <end position="28"/>
    </location>
</feature>
<name>A0A177NIK5_9GAMM</name>
<keyword evidence="1" id="KW-0812">Transmembrane</keyword>
<accession>A0A177NIK5</accession>
<gene>
    <name evidence="2" type="ORF">A1355_06770</name>
</gene>
<proteinExistence type="predicted"/>
<dbReference type="EMBL" id="LUUK01000174">
    <property type="protein sequence ID" value="OAI17878.1"/>
    <property type="molecule type" value="Genomic_DNA"/>
</dbReference>
<protein>
    <submittedName>
        <fullName evidence="2">Uncharacterized protein</fullName>
    </submittedName>
</protein>
<dbReference type="STRING" id="702114.A1355_06770"/>
<evidence type="ECO:0000313" key="2">
    <source>
        <dbReference type="EMBL" id="OAI17878.1"/>
    </source>
</evidence>